<sequence length="99" mass="10932">MYLSPVYCDLTLQIRLFAWGGRGIVHTQQGCSSTDLALISTNPPSDKEKPRAAAERVGVWWQAGCACANPSSNIKFKPSASVDSSQHHFMKLRVLEVIR</sequence>
<dbReference type="EMBL" id="OX459947">
    <property type="protein sequence ID" value="CAI9153810.1"/>
    <property type="molecule type" value="Genomic_DNA"/>
</dbReference>
<gene>
    <name evidence="1" type="ORF">MRATA1EN1_LOCUS2772</name>
</gene>
<protein>
    <submittedName>
        <fullName evidence="1">Uncharacterized protein</fullName>
    </submittedName>
</protein>
<accession>A0ABN8XWU8</accession>
<reference evidence="1" key="1">
    <citation type="submission" date="2023-04" db="EMBL/GenBank/DDBJ databases">
        <authorList>
            <consortium name="ELIXIR-Norway"/>
        </authorList>
    </citation>
    <scope>NUCLEOTIDE SEQUENCE [LARGE SCALE GENOMIC DNA]</scope>
</reference>
<proteinExistence type="predicted"/>
<dbReference type="Proteomes" id="UP001176941">
    <property type="component" value="Chromosome 11"/>
</dbReference>
<organism evidence="1 2">
    <name type="scientific">Rangifer tarandus platyrhynchus</name>
    <name type="common">Svalbard reindeer</name>
    <dbReference type="NCBI Taxonomy" id="3082113"/>
    <lineage>
        <taxon>Eukaryota</taxon>
        <taxon>Metazoa</taxon>
        <taxon>Chordata</taxon>
        <taxon>Craniata</taxon>
        <taxon>Vertebrata</taxon>
        <taxon>Euteleostomi</taxon>
        <taxon>Mammalia</taxon>
        <taxon>Eutheria</taxon>
        <taxon>Laurasiatheria</taxon>
        <taxon>Artiodactyla</taxon>
        <taxon>Ruminantia</taxon>
        <taxon>Pecora</taxon>
        <taxon>Cervidae</taxon>
        <taxon>Odocoileinae</taxon>
        <taxon>Rangifer</taxon>
    </lineage>
</organism>
<keyword evidence="2" id="KW-1185">Reference proteome</keyword>
<name>A0ABN8XWU8_RANTA</name>
<evidence type="ECO:0000313" key="2">
    <source>
        <dbReference type="Proteomes" id="UP001176941"/>
    </source>
</evidence>
<evidence type="ECO:0000313" key="1">
    <source>
        <dbReference type="EMBL" id="CAI9153810.1"/>
    </source>
</evidence>